<feature type="signal peptide" evidence="2">
    <location>
        <begin position="1"/>
        <end position="20"/>
    </location>
</feature>
<evidence type="ECO:0000256" key="2">
    <source>
        <dbReference type="SAM" id="SignalP"/>
    </source>
</evidence>
<dbReference type="RefSeq" id="WP_181897630.1">
    <property type="nucleotide sequence ID" value="NZ_QRDV01000005.1"/>
</dbReference>
<dbReference type="InterPro" id="IPR026444">
    <property type="entry name" value="Secre_tail"/>
</dbReference>
<feature type="domain" description="Secretion system C-terminal sorting" evidence="3">
    <location>
        <begin position="459"/>
        <end position="534"/>
    </location>
</feature>
<evidence type="ECO:0000256" key="1">
    <source>
        <dbReference type="ARBA" id="ARBA00022729"/>
    </source>
</evidence>
<feature type="chain" id="PRO_5017567859" evidence="2">
    <location>
        <begin position="21"/>
        <end position="536"/>
    </location>
</feature>
<proteinExistence type="predicted"/>
<sequence>MKHKVLVLVFSLLASVNLFAQDQFTVQIEPLTITDAPNVHSFSWGKTSDGKWIILGGRIDGLHQRQPFAAFQENDNNKSVYVIDPVANQTWSTSIDVLSTVLFEQLQSTNQEFYQRGNTLYIIGGYGYSATQNDHITYDKLTAIDVDGLANAVINNTSIVSFFRQISNSNLAVTGGHLGFLNDVFYLCGGQYFEGRYNPQGPNHGPGFIQNYTDEIRTFEISDDGTNLSILNYSAQNDTNNLHRRDYNLAPQIFPDGTSGFTMFSGVFQHTANLPWLNSVDITASGYTVNNTFNQYLSQYHSAKVPIYDTSNNVMHTLFFGGMSQYKLDANDNLIQDDNVPFVKTISKVSRFSDGSMTESSLGIEMLTFLGSGSEFIPLNNNLNYLTNEIVDINNLQEGITLVGYIFGGIESTQENIFFINNGTQSSASSLAFKVFINKSTLSIDEVALNPNNIYNLKIYPNPSNGIFSIEVFIPNTQQNTLEVYNLLGKKVKSIVIEKSIGLKEIALDLASMASGEYILVFKNKQHTIEKKIIKL</sequence>
<keyword evidence="1 2" id="KW-0732">Signal</keyword>
<evidence type="ECO:0000313" key="4">
    <source>
        <dbReference type="EMBL" id="RED43596.1"/>
    </source>
</evidence>
<organism evidence="4 5">
    <name type="scientific">Winogradskyella eximia</name>
    <dbReference type="NCBI Taxonomy" id="262006"/>
    <lineage>
        <taxon>Bacteria</taxon>
        <taxon>Pseudomonadati</taxon>
        <taxon>Bacteroidota</taxon>
        <taxon>Flavobacteriia</taxon>
        <taxon>Flavobacteriales</taxon>
        <taxon>Flavobacteriaceae</taxon>
        <taxon>Winogradskyella</taxon>
    </lineage>
</organism>
<dbReference type="Pfam" id="PF18962">
    <property type="entry name" value="Por_Secre_tail"/>
    <property type="match status" value="1"/>
</dbReference>
<name>A0A3D9H3W2_9FLAO</name>
<dbReference type="AlphaFoldDB" id="A0A3D9H3W2"/>
<accession>A0A3D9H3W2</accession>
<dbReference type="Proteomes" id="UP000256980">
    <property type="component" value="Unassembled WGS sequence"/>
</dbReference>
<dbReference type="EMBL" id="QRDV01000005">
    <property type="protein sequence ID" value="RED43596.1"/>
    <property type="molecule type" value="Genomic_DNA"/>
</dbReference>
<dbReference type="NCBIfam" id="TIGR04183">
    <property type="entry name" value="Por_Secre_tail"/>
    <property type="match status" value="1"/>
</dbReference>
<comment type="caution">
    <text evidence="4">The sequence shown here is derived from an EMBL/GenBank/DDBJ whole genome shotgun (WGS) entry which is preliminary data.</text>
</comment>
<dbReference type="InterPro" id="IPR015915">
    <property type="entry name" value="Kelch-typ_b-propeller"/>
</dbReference>
<evidence type="ECO:0000259" key="3">
    <source>
        <dbReference type="Pfam" id="PF18962"/>
    </source>
</evidence>
<keyword evidence="5" id="KW-1185">Reference proteome</keyword>
<protein>
    <submittedName>
        <fullName evidence="4">Putative secreted protein (Por secretion system target)</fullName>
    </submittedName>
</protein>
<reference evidence="4 5" key="1">
    <citation type="submission" date="2018-07" db="EMBL/GenBank/DDBJ databases">
        <title>Genomic Encyclopedia of Type Strains, Phase III (KMG-III): the genomes of soil and plant-associated and newly described type strains.</title>
        <authorList>
            <person name="Whitman W."/>
        </authorList>
    </citation>
    <scope>NUCLEOTIDE SEQUENCE [LARGE SCALE GENOMIC DNA]</scope>
    <source>
        <strain evidence="4 5">CECT 7946</strain>
    </source>
</reference>
<dbReference type="SUPFAM" id="SSF117281">
    <property type="entry name" value="Kelch motif"/>
    <property type="match status" value="1"/>
</dbReference>
<gene>
    <name evidence="4" type="ORF">DFQ10_105196</name>
</gene>
<evidence type="ECO:0000313" key="5">
    <source>
        <dbReference type="Proteomes" id="UP000256980"/>
    </source>
</evidence>